<dbReference type="PROSITE" id="PS51371">
    <property type="entry name" value="CBS"/>
    <property type="match status" value="1"/>
</dbReference>
<evidence type="ECO:0000256" key="5">
    <source>
        <dbReference type="ARBA" id="ARBA00007103"/>
    </source>
</evidence>
<evidence type="ECO:0000256" key="1">
    <source>
        <dbReference type="ARBA" id="ARBA00001933"/>
    </source>
</evidence>
<keyword evidence="19 25" id="KW-0456">Lyase</keyword>
<keyword evidence="17 24" id="KW-0129">CBS domain</keyword>
<gene>
    <name evidence="27" type="ORF">CLUMA_CG009942</name>
</gene>
<dbReference type="PANTHER" id="PTHR10314">
    <property type="entry name" value="CYSTATHIONINE BETA-SYNTHASE"/>
    <property type="match status" value="1"/>
</dbReference>
<dbReference type="GO" id="GO:0019343">
    <property type="term" value="P:cysteine biosynthetic process via cystathionine"/>
    <property type="evidence" value="ECO:0007669"/>
    <property type="project" value="UniProtKB-UniRule"/>
</dbReference>
<dbReference type="InterPro" id="IPR046342">
    <property type="entry name" value="CBS_dom_sf"/>
</dbReference>
<keyword evidence="13" id="KW-0479">Metal-binding</keyword>
<dbReference type="GO" id="GO:0030170">
    <property type="term" value="F:pyridoxal phosphate binding"/>
    <property type="evidence" value="ECO:0007669"/>
    <property type="project" value="UniProtKB-ARBA"/>
</dbReference>
<dbReference type="Pfam" id="PF00571">
    <property type="entry name" value="CBS"/>
    <property type="match status" value="1"/>
</dbReference>
<comment type="subcellular location">
    <subcellularLocation>
        <location evidence="3">Cytoplasm</location>
    </subcellularLocation>
    <subcellularLocation>
        <location evidence="2">Nucleus</location>
    </subcellularLocation>
</comment>
<dbReference type="STRING" id="568069.A0A1J1IAM8"/>
<dbReference type="Proteomes" id="UP000183832">
    <property type="component" value="Unassembled WGS sequence"/>
</dbReference>
<keyword evidence="16" id="KW-0408">Iron</keyword>
<dbReference type="NCBIfam" id="TIGR01137">
    <property type="entry name" value="cysta_beta"/>
    <property type="match status" value="1"/>
</dbReference>
<dbReference type="CDD" id="cd01561">
    <property type="entry name" value="CBS_like"/>
    <property type="match status" value="1"/>
</dbReference>
<reference evidence="27 28" key="1">
    <citation type="submission" date="2015-04" db="EMBL/GenBank/DDBJ databases">
        <authorList>
            <person name="Syromyatnikov M.Y."/>
            <person name="Popov V.N."/>
        </authorList>
    </citation>
    <scope>NUCLEOTIDE SEQUENCE [LARGE SCALE GENOMIC DNA]</scope>
</reference>
<evidence type="ECO:0000256" key="13">
    <source>
        <dbReference type="ARBA" id="ARBA00022723"/>
    </source>
</evidence>
<evidence type="ECO:0000256" key="15">
    <source>
        <dbReference type="ARBA" id="ARBA00022898"/>
    </source>
</evidence>
<dbReference type="Pfam" id="PF00291">
    <property type="entry name" value="PALP"/>
    <property type="match status" value="1"/>
</dbReference>
<evidence type="ECO:0000256" key="8">
    <source>
        <dbReference type="ARBA" id="ARBA00022490"/>
    </source>
</evidence>
<evidence type="ECO:0000256" key="18">
    <source>
        <dbReference type="ARBA" id="ARBA00023192"/>
    </source>
</evidence>
<evidence type="ECO:0000256" key="22">
    <source>
        <dbReference type="ARBA" id="ARBA00045425"/>
    </source>
</evidence>
<dbReference type="InterPro" id="IPR005857">
    <property type="entry name" value="Cysta_beta_synth"/>
</dbReference>
<evidence type="ECO:0000256" key="9">
    <source>
        <dbReference type="ARBA" id="ARBA00022499"/>
    </source>
</evidence>
<dbReference type="Gene3D" id="3.10.580.10">
    <property type="entry name" value="CBS-domain"/>
    <property type="match status" value="1"/>
</dbReference>
<evidence type="ECO:0000256" key="25">
    <source>
        <dbReference type="RuleBase" id="RU361204"/>
    </source>
</evidence>
<dbReference type="CDD" id="cd04608">
    <property type="entry name" value="CBS_pair_CBS"/>
    <property type="match status" value="1"/>
</dbReference>
<dbReference type="GO" id="GO:0050667">
    <property type="term" value="P:homocysteine metabolic process"/>
    <property type="evidence" value="ECO:0007669"/>
    <property type="project" value="UniProtKB-ARBA"/>
</dbReference>
<dbReference type="GO" id="GO:0005634">
    <property type="term" value="C:nucleus"/>
    <property type="evidence" value="ECO:0007669"/>
    <property type="project" value="UniProtKB-SubCell"/>
</dbReference>
<organism evidence="27 28">
    <name type="scientific">Clunio marinus</name>
    <dbReference type="NCBI Taxonomy" id="568069"/>
    <lineage>
        <taxon>Eukaryota</taxon>
        <taxon>Metazoa</taxon>
        <taxon>Ecdysozoa</taxon>
        <taxon>Arthropoda</taxon>
        <taxon>Hexapoda</taxon>
        <taxon>Insecta</taxon>
        <taxon>Pterygota</taxon>
        <taxon>Neoptera</taxon>
        <taxon>Endopterygota</taxon>
        <taxon>Diptera</taxon>
        <taxon>Nematocera</taxon>
        <taxon>Chironomoidea</taxon>
        <taxon>Chironomidae</taxon>
        <taxon>Clunio</taxon>
    </lineage>
</organism>
<keyword evidence="15 25" id="KW-0663">Pyridoxal phosphate</keyword>
<evidence type="ECO:0000256" key="24">
    <source>
        <dbReference type="PROSITE-ProRule" id="PRU00703"/>
    </source>
</evidence>
<dbReference type="InterPro" id="IPR001926">
    <property type="entry name" value="TrpB-like_PALP"/>
</dbReference>
<dbReference type="AlphaFoldDB" id="A0A1J1IAM8"/>
<evidence type="ECO:0000256" key="11">
    <source>
        <dbReference type="ARBA" id="ARBA00022605"/>
    </source>
</evidence>
<evidence type="ECO:0000256" key="10">
    <source>
        <dbReference type="ARBA" id="ARBA00022553"/>
    </source>
</evidence>
<evidence type="ECO:0000256" key="17">
    <source>
        <dbReference type="ARBA" id="ARBA00023122"/>
    </source>
</evidence>
<evidence type="ECO:0000256" key="19">
    <source>
        <dbReference type="ARBA" id="ARBA00023239"/>
    </source>
</evidence>
<evidence type="ECO:0000256" key="6">
    <source>
        <dbReference type="ARBA" id="ARBA00011881"/>
    </source>
</evidence>
<evidence type="ECO:0000256" key="21">
    <source>
        <dbReference type="ARBA" id="ARBA00026192"/>
    </source>
</evidence>
<sequence length="543" mass="59973">MSNEPLSNGNLPLCPSKILKNLPNVLPADFVRPDLPSKCIWSKVKGEQSVSPHTKRPFQERPKVCKSILEAIGMTPLVKLNHIPQSMGIKCQMYAKCEFLNPGGSVKDRIGYRMVLDAEEKGILKPGISTIIEPTSGNTGVGLAMASAVRGYRCIIIMPEKMSDEKVNTLKALGAEIIRTPTEAAFDQPDSLIAVAQRLQKEIPDSWIPDQYRNCGNPLAHYDGTAAEILYQLDNKVDMIVLGSGTGGTVAGIGRKIKEECPECTIVGVDPEGSILARPVELNESSVAMYEVEGIGYDFIPTVLDHCIVDKWVKSNDQTALPMARRLIKEEGFLCGGSSGTAMAAAIEAAKELREDQNCVVILPDNIRNYMTKFVVDNWMEARDFKESVNTESHSWWNIKVSNLHLRPPLTVTENVTCQEVIDIMHNEDIDQIPVIDRNGSAKGMATINFLVNKMLNANLKATDTIDKAVFKKFTKVNLNTSIGRLSRILEKDPYVLVTQSQKEYANGETVTREIIIGIVTQRDLLNYIMKSESYGTLTDGES</sequence>
<comment type="subunit">
    <text evidence="6">Homotetramer.</text>
</comment>
<comment type="catalytic activity">
    <reaction evidence="23 25">
        <text>L-homocysteine + L-serine = L,L-cystathionine + H2O</text>
        <dbReference type="Rhea" id="RHEA:10112"/>
        <dbReference type="ChEBI" id="CHEBI:15377"/>
        <dbReference type="ChEBI" id="CHEBI:33384"/>
        <dbReference type="ChEBI" id="CHEBI:58161"/>
        <dbReference type="ChEBI" id="CHEBI:58199"/>
        <dbReference type="EC" id="4.2.1.22"/>
    </reaction>
</comment>
<dbReference type="InterPro" id="IPR000644">
    <property type="entry name" value="CBS_dom"/>
</dbReference>
<dbReference type="SUPFAM" id="SSF53686">
    <property type="entry name" value="Tryptophan synthase beta subunit-like PLP-dependent enzymes"/>
    <property type="match status" value="1"/>
</dbReference>
<evidence type="ECO:0000256" key="12">
    <source>
        <dbReference type="ARBA" id="ARBA00022617"/>
    </source>
</evidence>
<evidence type="ECO:0000256" key="20">
    <source>
        <dbReference type="ARBA" id="ARBA00023242"/>
    </source>
</evidence>
<evidence type="ECO:0000256" key="2">
    <source>
        <dbReference type="ARBA" id="ARBA00004123"/>
    </source>
</evidence>
<dbReference type="InterPro" id="IPR001216">
    <property type="entry name" value="P-phosphate_BS"/>
</dbReference>
<evidence type="ECO:0000256" key="14">
    <source>
        <dbReference type="ARBA" id="ARBA00022843"/>
    </source>
</evidence>
<dbReference type="UniPathway" id="UPA00136">
    <property type="reaction ID" value="UER00201"/>
</dbReference>
<dbReference type="GO" id="GO:0004122">
    <property type="term" value="F:cystathionine beta-synthase activity"/>
    <property type="evidence" value="ECO:0007669"/>
    <property type="project" value="UniProtKB-UniRule"/>
</dbReference>
<dbReference type="FunFam" id="3.40.50.1100:FF:000118">
    <property type="entry name" value="Related to CYS4-cystathionine beta-synthase"/>
    <property type="match status" value="1"/>
</dbReference>
<dbReference type="EC" id="4.2.1.22" evidence="7 25"/>
<keyword evidence="20" id="KW-0539">Nucleus</keyword>
<comment type="similarity">
    <text evidence="5 25">Belongs to the cysteine synthase/cystathionine beta-synthase family.</text>
</comment>
<dbReference type="GO" id="GO:0046872">
    <property type="term" value="F:metal ion binding"/>
    <property type="evidence" value="ECO:0007669"/>
    <property type="project" value="UniProtKB-KW"/>
</dbReference>
<dbReference type="FunFam" id="3.40.50.1100:FF:000003">
    <property type="entry name" value="Cystathionine beta-synthase"/>
    <property type="match status" value="1"/>
</dbReference>
<keyword evidence="28" id="KW-1185">Reference proteome</keyword>
<dbReference type="EMBL" id="CVRI01000044">
    <property type="protein sequence ID" value="CRK96786.1"/>
    <property type="molecule type" value="Genomic_DNA"/>
</dbReference>
<comment type="pathway">
    <text evidence="4">Amino-acid biosynthesis; L-cysteine biosynthesis; L-cysteine from L-homocysteine and L-serine: step 1/2.</text>
</comment>
<comment type="function">
    <text evidence="22">Hydro-lyase catalyzing the first step of the transsulfuration pathway, where the hydroxyl group of L-serine is displaced by L-homocysteine in a beta-replacement reaction to form L-cystathionine, the precursor of L-cysteine. This catabolic route allows the elimination of L-methionine and the toxic metabolite L-homocysteine. Also involved in the production of hydrogen sulfide, a gasotransmitter with signaling and cytoprotective effects on neurons.</text>
</comment>
<evidence type="ECO:0000256" key="3">
    <source>
        <dbReference type="ARBA" id="ARBA00004496"/>
    </source>
</evidence>
<evidence type="ECO:0000256" key="4">
    <source>
        <dbReference type="ARBA" id="ARBA00005003"/>
    </source>
</evidence>
<keyword evidence="12" id="KW-0349">Heme</keyword>
<evidence type="ECO:0000256" key="7">
    <source>
        <dbReference type="ARBA" id="ARBA00012041"/>
    </source>
</evidence>
<dbReference type="InterPro" id="IPR036052">
    <property type="entry name" value="TrpB-like_PALP_sf"/>
</dbReference>
<keyword evidence="11 25" id="KW-0028">Amino-acid biosynthesis</keyword>
<dbReference type="SMART" id="SM00116">
    <property type="entry name" value="CBS"/>
    <property type="match status" value="2"/>
</dbReference>
<dbReference type="Gene3D" id="3.40.50.1100">
    <property type="match status" value="2"/>
</dbReference>
<dbReference type="SUPFAM" id="SSF54631">
    <property type="entry name" value="CBS-domain pair"/>
    <property type="match status" value="1"/>
</dbReference>
<dbReference type="OrthoDB" id="728at2759"/>
<dbReference type="InterPro" id="IPR046353">
    <property type="entry name" value="CBS_C"/>
</dbReference>
<dbReference type="FunFam" id="3.10.580.10:FF:000014">
    <property type="entry name" value="Cystathionine beta-synthase"/>
    <property type="match status" value="1"/>
</dbReference>
<evidence type="ECO:0000313" key="28">
    <source>
        <dbReference type="Proteomes" id="UP000183832"/>
    </source>
</evidence>
<evidence type="ECO:0000256" key="16">
    <source>
        <dbReference type="ARBA" id="ARBA00023004"/>
    </source>
</evidence>
<dbReference type="GO" id="GO:0006535">
    <property type="term" value="P:cysteine biosynthetic process from serine"/>
    <property type="evidence" value="ECO:0007669"/>
    <property type="project" value="UniProtKB-UniRule"/>
</dbReference>
<keyword evidence="8" id="KW-0963">Cytoplasm</keyword>
<evidence type="ECO:0000256" key="23">
    <source>
        <dbReference type="ARBA" id="ARBA00047490"/>
    </source>
</evidence>
<keyword evidence="18 25" id="KW-0198">Cysteine biosynthesis</keyword>
<evidence type="ECO:0000259" key="26">
    <source>
        <dbReference type="PROSITE" id="PS51371"/>
    </source>
</evidence>
<keyword evidence="9" id="KW-1017">Isopeptide bond</keyword>
<protein>
    <recommendedName>
        <fullName evidence="21 25">Cystathionine beta-synthase</fullName>
        <ecNumber evidence="7 25">4.2.1.22</ecNumber>
    </recommendedName>
</protein>
<dbReference type="InterPro" id="IPR050214">
    <property type="entry name" value="Cys_Synth/Cystath_Beta-Synth"/>
</dbReference>
<keyword evidence="14" id="KW-0832">Ubl conjugation</keyword>
<comment type="cofactor">
    <cofactor evidence="1 25">
        <name>pyridoxal 5'-phosphate</name>
        <dbReference type="ChEBI" id="CHEBI:597326"/>
    </cofactor>
</comment>
<name>A0A1J1IAM8_9DIPT</name>
<keyword evidence="10" id="KW-0597">Phosphoprotein</keyword>
<feature type="domain" description="CBS" evidence="26">
    <location>
        <begin position="405"/>
        <end position="463"/>
    </location>
</feature>
<accession>A0A1J1IAM8</accession>
<evidence type="ECO:0000313" key="27">
    <source>
        <dbReference type="EMBL" id="CRK96786.1"/>
    </source>
</evidence>
<proteinExistence type="inferred from homology"/>
<dbReference type="GO" id="GO:0005737">
    <property type="term" value="C:cytoplasm"/>
    <property type="evidence" value="ECO:0007669"/>
    <property type="project" value="UniProtKB-SubCell"/>
</dbReference>
<dbReference type="PROSITE" id="PS00901">
    <property type="entry name" value="CYS_SYNTHASE"/>
    <property type="match status" value="1"/>
</dbReference>